<organism evidence="7 8">
    <name type="scientific">Lepeophtheirus salmonis</name>
    <name type="common">Salmon louse</name>
    <name type="synonym">Caligus salmonis</name>
    <dbReference type="NCBI Taxonomy" id="72036"/>
    <lineage>
        <taxon>Eukaryota</taxon>
        <taxon>Metazoa</taxon>
        <taxon>Ecdysozoa</taxon>
        <taxon>Arthropoda</taxon>
        <taxon>Crustacea</taxon>
        <taxon>Multicrustacea</taxon>
        <taxon>Hexanauplia</taxon>
        <taxon>Copepoda</taxon>
        <taxon>Siphonostomatoida</taxon>
        <taxon>Caligidae</taxon>
        <taxon>Lepeophtheirus</taxon>
    </lineage>
</organism>
<evidence type="ECO:0000256" key="1">
    <source>
        <dbReference type="ARBA" id="ARBA00008601"/>
    </source>
</evidence>
<dbReference type="Pfam" id="PF00782">
    <property type="entry name" value="DSPc"/>
    <property type="match status" value="1"/>
</dbReference>
<proteinExistence type="inferred from homology"/>
<reference evidence="7" key="1">
    <citation type="submission" date="2021-02" db="EMBL/GenBank/DDBJ databases">
        <authorList>
            <person name="Bekaert M."/>
        </authorList>
    </citation>
    <scope>NUCLEOTIDE SEQUENCE</scope>
    <source>
        <strain evidence="7">IoA-00</strain>
    </source>
</reference>
<gene>
    <name evidence="7" type="ORF">LSAA_4894</name>
</gene>
<dbReference type="GO" id="GO:0004722">
    <property type="term" value="F:protein serine/threonine phosphatase activity"/>
    <property type="evidence" value="ECO:0007669"/>
    <property type="project" value="UniProtKB-EC"/>
</dbReference>
<dbReference type="InterPro" id="IPR000387">
    <property type="entry name" value="Tyr_Pase_dom"/>
</dbReference>
<dbReference type="InterPro" id="IPR000340">
    <property type="entry name" value="Dual-sp_phosphatase_cat-dom"/>
</dbReference>
<keyword evidence="8" id="KW-1185">Reference proteome</keyword>
<evidence type="ECO:0000259" key="5">
    <source>
        <dbReference type="PROSITE" id="PS50054"/>
    </source>
</evidence>
<dbReference type="GO" id="GO:0004725">
    <property type="term" value="F:protein tyrosine phosphatase activity"/>
    <property type="evidence" value="ECO:0007669"/>
    <property type="project" value="UniProtKB-EC"/>
</dbReference>
<dbReference type="CDD" id="cd14514">
    <property type="entry name" value="DUSP14-like"/>
    <property type="match status" value="1"/>
</dbReference>
<feature type="compositionally biased region" description="Low complexity" evidence="4">
    <location>
        <begin position="986"/>
        <end position="1002"/>
    </location>
</feature>
<dbReference type="EMBL" id="HG994593">
    <property type="protein sequence ID" value="CAF2849459.1"/>
    <property type="molecule type" value="Genomic_DNA"/>
</dbReference>
<comment type="similarity">
    <text evidence="1">Belongs to the protein-tyrosine phosphatase family. Non-receptor class dual specificity subfamily.</text>
</comment>
<evidence type="ECO:0000256" key="2">
    <source>
        <dbReference type="ARBA" id="ARBA00022801"/>
    </source>
</evidence>
<sequence length="1055" mass="120867">MLRIEHPCSKQIPEHFLRLERIQLTLITLSGCLMNKLIKLSTSFVCFPEYIHLHTTTPPRHSMNMVRFRGTEWHYTHPSSLTDNLYLSAARAITSAVLLELGITSLINATLEMPSMAYQKQECIQIAVEDRICSKLYVYFDLVADKIHSVHLSGGKILVYCRAGMSRSATLCIAYFIKYHDMNVSEAFDFVRERRPIIHPNIGFMRQLREYEHKLHHSKSTVISRGLSSPRTTLLSFATEEFCENEVSNTNEIPSFKLESYFTTPVELLFLPQQNAEKEAIRRLPVRARRITAVYDTSKSIAYSSGSYASWNCGKKTGNRQFIRRVLGLCYSLIDQIYRASVKTTGLKLSSGPSSLKKARILISDNALTLCTSRIHPPQLEKVSILTKDSRIHSISAVSILTLQYSINVCEIGHFSGEDLQDPPQVYHPLQREYPFYTIVTRRARVQTSLHTAVVLPVVEACWHFTLKTNRRTTKLNWAAERKDHGADVFSEFCRARPDVHYINQTPKNLPPIPKILAVIQSTPDSIRENPKILPRFLMTRYPSRTVSNMCNCPLIYSLNVRKPLILEYTNLYCEPRVMKVPSPKIELFRETKGNKLLQRRVALNVTQVEVRKESEDLMEIPSIKEASKFTELVENVKKEEDLNRLQIWFEVFKRYVLSGRPIYPFVAITELLQLPIIQVHPTVSEPTNSLSELFAPEYNEAIISTELSDIILKPTLQKVMDVLYCPGNESGDEVTEEQYQFKDSNEIMPKYVEFDSSYNDELFHGIADTLAPIVYAEVSDNIDGDMDSRYLQRLPFSIITGFKFVADHYMIQIGEESQGKEEKEEYKGQRIKKERPYIRYCPNAANETLENIAEPVDTFWYFQLDTPTAARVKEEDDEKKRQKEALLMSKNVSDSRYQLFLPDPETVKRIESEKKTVSFAEPKPVPTQRIGSLISYQRPRSRSRASSSSRKAQNTEDQNNRALKDLDASYKESNLLLERRRKPEYYSSSSSSPRTSAYYSSDSRESFNSLKGLLETAQKIIGGSSNSSSTGSSGIGTRASRSSVKHRYYKSPRS</sequence>
<feature type="domain" description="Tyrosine-protein phosphatase" evidence="5">
    <location>
        <begin position="77"/>
        <end position="217"/>
    </location>
</feature>
<dbReference type="PROSITE" id="PS50054">
    <property type="entry name" value="TYR_PHOSPHATASE_DUAL"/>
    <property type="match status" value="1"/>
</dbReference>
<dbReference type="AlphaFoldDB" id="A0A7R8CKJ2"/>
<protein>
    <submittedName>
        <fullName evidence="7">(salmon louse) hypothetical protein</fullName>
        <ecNumber evidence="7">3.1.3.16</ecNumber>
        <ecNumber evidence="7">3.1.3.48</ecNumber>
    </submittedName>
</protein>
<dbReference type="PROSITE" id="PS50056">
    <property type="entry name" value="TYR_PHOSPHATASE_2"/>
    <property type="match status" value="1"/>
</dbReference>
<dbReference type="InterPro" id="IPR020422">
    <property type="entry name" value="TYR_PHOSPHATASE_DUAL_dom"/>
</dbReference>
<dbReference type="PANTHER" id="PTHR45961">
    <property type="entry name" value="IP21249P"/>
    <property type="match status" value="1"/>
</dbReference>
<dbReference type="OrthoDB" id="285418at2759"/>
<name>A0A7R8CKJ2_LEPSM</name>
<accession>A0A7R8CKJ2</accession>
<dbReference type="PROSITE" id="PS51257">
    <property type="entry name" value="PROKAR_LIPOPROTEIN"/>
    <property type="match status" value="1"/>
</dbReference>
<evidence type="ECO:0000313" key="8">
    <source>
        <dbReference type="Proteomes" id="UP000675881"/>
    </source>
</evidence>
<evidence type="ECO:0000259" key="6">
    <source>
        <dbReference type="PROSITE" id="PS50056"/>
    </source>
</evidence>
<feature type="compositionally biased region" description="Basic and acidic residues" evidence="4">
    <location>
        <begin position="959"/>
        <end position="969"/>
    </location>
</feature>
<feature type="region of interest" description="Disordered" evidence="4">
    <location>
        <begin position="919"/>
        <end position="969"/>
    </location>
</feature>
<evidence type="ECO:0000313" key="7">
    <source>
        <dbReference type="EMBL" id="CAF2849459.1"/>
    </source>
</evidence>
<feature type="region of interest" description="Disordered" evidence="4">
    <location>
        <begin position="1021"/>
        <end position="1055"/>
    </location>
</feature>
<feature type="domain" description="Tyrosine specific protein phosphatases" evidence="6">
    <location>
        <begin position="137"/>
        <end position="196"/>
    </location>
</feature>
<dbReference type="InterPro" id="IPR052103">
    <property type="entry name" value="Dual_spec_Phospatases"/>
</dbReference>
<dbReference type="PANTHER" id="PTHR45961:SF6">
    <property type="entry name" value="IP21249P"/>
    <property type="match status" value="1"/>
</dbReference>
<dbReference type="Proteomes" id="UP000675881">
    <property type="component" value="Chromosome 14"/>
</dbReference>
<feature type="compositionally biased region" description="Basic residues" evidence="4">
    <location>
        <begin position="1044"/>
        <end position="1055"/>
    </location>
</feature>
<dbReference type="Gene3D" id="3.90.190.10">
    <property type="entry name" value="Protein tyrosine phosphatase superfamily"/>
    <property type="match status" value="1"/>
</dbReference>
<feature type="compositionally biased region" description="Low complexity" evidence="4">
    <location>
        <begin position="1022"/>
        <end position="1043"/>
    </location>
</feature>
<dbReference type="EC" id="3.1.3.48" evidence="7"/>
<dbReference type="GO" id="GO:0005737">
    <property type="term" value="C:cytoplasm"/>
    <property type="evidence" value="ECO:0007669"/>
    <property type="project" value="TreeGrafter"/>
</dbReference>
<dbReference type="SMART" id="SM00195">
    <property type="entry name" value="DSPc"/>
    <property type="match status" value="1"/>
</dbReference>
<keyword evidence="2 7" id="KW-0378">Hydrolase</keyword>
<evidence type="ECO:0000256" key="3">
    <source>
        <dbReference type="ARBA" id="ARBA00022912"/>
    </source>
</evidence>
<keyword evidence="3" id="KW-0904">Protein phosphatase</keyword>
<dbReference type="SUPFAM" id="SSF52799">
    <property type="entry name" value="(Phosphotyrosine protein) phosphatases II"/>
    <property type="match status" value="1"/>
</dbReference>
<dbReference type="EC" id="3.1.3.16" evidence="7"/>
<feature type="region of interest" description="Disordered" evidence="4">
    <location>
        <begin position="984"/>
        <end position="1003"/>
    </location>
</feature>
<dbReference type="InterPro" id="IPR029021">
    <property type="entry name" value="Prot-tyrosine_phosphatase-like"/>
</dbReference>
<evidence type="ECO:0000256" key="4">
    <source>
        <dbReference type="SAM" id="MobiDB-lite"/>
    </source>
</evidence>